<proteinExistence type="predicted"/>
<dbReference type="Proteomes" id="UP000016519">
    <property type="component" value="Unassembled WGS sequence"/>
</dbReference>
<organism evidence="1 2">
    <name type="scientific">Alloscardovia omnicolens F0580</name>
    <dbReference type="NCBI Taxonomy" id="1321816"/>
    <lineage>
        <taxon>Bacteria</taxon>
        <taxon>Bacillati</taxon>
        <taxon>Actinomycetota</taxon>
        <taxon>Actinomycetes</taxon>
        <taxon>Bifidobacteriales</taxon>
        <taxon>Bifidobacteriaceae</taxon>
        <taxon>Alloscardovia</taxon>
    </lineage>
</organism>
<protein>
    <recommendedName>
        <fullName evidence="3">Aminotransferase class I/classII domain-containing protein</fullName>
    </recommendedName>
</protein>
<dbReference type="InterPro" id="IPR015422">
    <property type="entry name" value="PyrdxlP-dep_Trfase_small"/>
</dbReference>
<dbReference type="PATRIC" id="fig|1321816.3.peg.11"/>
<comment type="caution">
    <text evidence="1">The sequence shown here is derived from an EMBL/GenBank/DDBJ whole genome shotgun (WGS) entry which is preliminary data.</text>
</comment>
<dbReference type="Gene3D" id="3.90.1150.10">
    <property type="entry name" value="Aspartate Aminotransferase, domain 1"/>
    <property type="match status" value="1"/>
</dbReference>
<dbReference type="SUPFAM" id="SSF53383">
    <property type="entry name" value="PLP-dependent transferases"/>
    <property type="match status" value="1"/>
</dbReference>
<sequence>MAANVKRAREFFARVAPEIRIANSAGTYMLWLDATAWCKKYGKSIDELLEAGWRVGVGWQDGRPFHGPCHIRMNVALPAQLLEEALERLNNHVFRA</sequence>
<dbReference type="AlphaFoldDB" id="U1RDK0"/>
<evidence type="ECO:0000313" key="2">
    <source>
        <dbReference type="Proteomes" id="UP000016519"/>
    </source>
</evidence>
<accession>U1RDK0</accession>
<evidence type="ECO:0008006" key="3">
    <source>
        <dbReference type="Google" id="ProtNLM"/>
    </source>
</evidence>
<dbReference type="InterPro" id="IPR015424">
    <property type="entry name" value="PyrdxlP-dep_Trfase"/>
</dbReference>
<name>U1RDK0_9BIFI</name>
<evidence type="ECO:0000313" key="1">
    <source>
        <dbReference type="EMBL" id="ERH32121.1"/>
    </source>
</evidence>
<gene>
    <name evidence="1" type="ORF">HMPREF9244_00014</name>
</gene>
<reference evidence="1 2" key="1">
    <citation type="submission" date="2013-08" db="EMBL/GenBank/DDBJ databases">
        <authorList>
            <person name="Weinstock G."/>
            <person name="Sodergren E."/>
            <person name="Wylie T."/>
            <person name="Fulton L."/>
            <person name="Fulton R."/>
            <person name="Fronick C."/>
            <person name="O'Laughlin M."/>
            <person name="Godfrey J."/>
            <person name="Miner T."/>
            <person name="Herter B."/>
            <person name="Appelbaum E."/>
            <person name="Cordes M."/>
            <person name="Lek S."/>
            <person name="Wollam A."/>
            <person name="Pepin K.H."/>
            <person name="Palsikar V.B."/>
            <person name="Mitreva M."/>
            <person name="Wilson R.K."/>
        </authorList>
    </citation>
    <scope>NUCLEOTIDE SEQUENCE [LARGE SCALE GENOMIC DNA]</scope>
    <source>
        <strain evidence="1 2">F0580</strain>
    </source>
</reference>
<keyword evidence="2" id="KW-1185">Reference proteome</keyword>
<dbReference type="HOGENOM" id="CLU_183511_0_0_11"/>
<dbReference type="EMBL" id="AWSI01000003">
    <property type="protein sequence ID" value="ERH32121.1"/>
    <property type="molecule type" value="Genomic_DNA"/>
</dbReference>